<dbReference type="Pfam" id="PF07738">
    <property type="entry name" value="Sad1_UNC"/>
    <property type="match status" value="1"/>
</dbReference>
<feature type="domain" description="SUN" evidence="6">
    <location>
        <begin position="705"/>
        <end position="897"/>
    </location>
</feature>
<evidence type="ECO:0000256" key="2">
    <source>
        <dbReference type="ARBA" id="ARBA00022692"/>
    </source>
</evidence>
<feature type="compositionally biased region" description="Polar residues" evidence="5">
    <location>
        <begin position="295"/>
        <end position="311"/>
    </location>
</feature>
<evidence type="ECO:0000313" key="8">
    <source>
        <dbReference type="Proteomes" id="UP000189580"/>
    </source>
</evidence>
<dbReference type="PROSITE" id="PS51469">
    <property type="entry name" value="SUN"/>
    <property type="match status" value="1"/>
</dbReference>
<keyword evidence="4" id="KW-0472">Membrane</keyword>
<dbReference type="InterPro" id="IPR012919">
    <property type="entry name" value="SUN_dom"/>
</dbReference>
<gene>
    <name evidence="7" type="primary">sad1</name>
    <name evidence="7" type="ORF">AWJ20_4327</name>
</gene>
<feature type="region of interest" description="Disordered" evidence="5">
    <location>
        <begin position="1"/>
        <end position="46"/>
    </location>
</feature>
<evidence type="ECO:0000256" key="3">
    <source>
        <dbReference type="ARBA" id="ARBA00022989"/>
    </source>
</evidence>
<keyword evidence="2" id="KW-0812">Transmembrane</keyword>
<feature type="compositionally biased region" description="Low complexity" evidence="5">
    <location>
        <begin position="129"/>
        <end position="142"/>
    </location>
</feature>
<dbReference type="PANTHER" id="PTHR12911">
    <property type="entry name" value="SAD1/UNC-84-LIKE PROTEIN-RELATED"/>
    <property type="match status" value="1"/>
</dbReference>
<proteinExistence type="predicted"/>
<dbReference type="GO" id="GO:0043495">
    <property type="term" value="F:protein-membrane adaptor activity"/>
    <property type="evidence" value="ECO:0007669"/>
    <property type="project" value="TreeGrafter"/>
</dbReference>
<protein>
    <submittedName>
        <fullName evidence="7">Spindle pole body protein Sad1</fullName>
    </submittedName>
</protein>
<dbReference type="PANTHER" id="PTHR12911:SF8">
    <property type="entry name" value="KLAROID PROTEIN-RELATED"/>
    <property type="match status" value="1"/>
</dbReference>
<dbReference type="Proteomes" id="UP000189580">
    <property type="component" value="Chromosome c"/>
</dbReference>
<dbReference type="GO" id="GO:0034993">
    <property type="term" value="C:meiotic nuclear membrane microtubule tethering complex"/>
    <property type="evidence" value="ECO:0007669"/>
    <property type="project" value="TreeGrafter"/>
</dbReference>
<comment type="subcellular location">
    <subcellularLocation>
        <location evidence="1">Membrane</location>
    </subcellularLocation>
</comment>
<dbReference type="EMBL" id="CP014500">
    <property type="protein sequence ID" value="ANB11510.1"/>
    <property type="molecule type" value="Genomic_DNA"/>
</dbReference>
<name>A0A167CCL4_9ASCO</name>
<evidence type="ECO:0000313" key="7">
    <source>
        <dbReference type="EMBL" id="ANB11510.1"/>
    </source>
</evidence>
<dbReference type="GeneID" id="30036447"/>
<accession>A0A167CCL4</accession>
<keyword evidence="3" id="KW-1133">Transmembrane helix</keyword>
<evidence type="ECO:0000256" key="1">
    <source>
        <dbReference type="ARBA" id="ARBA00004370"/>
    </source>
</evidence>
<keyword evidence="8" id="KW-1185">Reference proteome</keyword>
<reference evidence="7 8" key="1">
    <citation type="submission" date="2016-02" db="EMBL/GenBank/DDBJ databases">
        <title>Complete genome sequence and transcriptome regulation of the pentose utilising yeast Sugiyamaella lignohabitans.</title>
        <authorList>
            <person name="Bellasio M."/>
            <person name="Peymann A."/>
            <person name="Valli M."/>
            <person name="Sipitzky M."/>
            <person name="Graf A."/>
            <person name="Sauer M."/>
            <person name="Marx H."/>
            <person name="Mattanovich D."/>
        </authorList>
    </citation>
    <scope>NUCLEOTIDE SEQUENCE [LARGE SCALE GENOMIC DNA]</scope>
    <source>
        <strain evidence="7 8">CBS 10342</strain>
    </source>
</reference>
<evidence type="ECO:0000256" key="5">
    <source>
        <dbReference type="SAM" id="MobiDB-lite"/>
    </source>
</evidence>
<evidence type="ECO:0000259" key="6">
    <source>
        <dbReference type="PROSITE" id="PS51469"/>
    </source>
</evidence>
<dbReference type="OrthoDB" id="4096736at2759"/>
<feature type="region of interest" description="Disordered" evidence="5">
    <location>
        <begin position="224"/>
        <end position="246"/>
    </location>
</feature>
<organism evidence="7 8">
    <name type="scientific">Sugiyamaella lignohabitans</name>
    <dbReference type="NCBI Taxonomy" id="796027"/>
    <lineage>
        <taxon>Eukaryota</taxon>
        <taxon>Fungi</taxon>
        <taxon>Dikarya</taxon>
        <taxon>Ascomycota</taxon>
        <taxon>Saccharomycotina</taxon>
        <taxon>Dipodascomycetes</taxon>
        <taxon>Dipodascales</taxon>
        <taxon>Trichomonascaceae</taxon>
        <taxon>Sugiyamaella</taxon>
    </lineage>
</organism>
<dbReference type="AlphaFoldDB" id="A0A167CCL4"/>
<feature type="region of interest" description="Disordered" evidence="5">
    <location>
        <begin position="86"/>
        <end position="183"/>
    </location>
</feature>
<sequence>MFGSTPIHSRLKGGSSSGGGFGRPANQPARPLTDGFNGPSAAAVDGNSQFDRVQSNEGADSFLSPVKRLNPMDIRELEDEYEDIVDGSVYSIPPPQTLSGLNGNGVTAEDTPSRLSEVSPSFRYDFSGQNQQDQQNQQNQQAQEREEEPFYLSQRESEGYEEPPTQQPHQHPQPPGSRQRRSRFNFNSLETIPDASPIGAQWGLTPIKLPQNTIQMPYREEGDVMESVDTASGSDQSDNQKHSEMDEGELTTVQENTGLWGRRSKPQLWGDVDTEKTQQQQLIKPTPQKGRTFKSPKTSPGNSRKINSSMNGNMRTNQLIANISNRSFNDEGDSTEIDDNDEGGLSAETIIYAVKSVLKPIHRSVVIIFNTIWISLRDLITPGLVQVVLAVAVLAIALYGGVYVVSKSGFSFQPSQSPSDPFVAPVGPPIDLEQWSSRLMSIESKLSHDSSHYSSLEAWLKDGFEKLQSSFGDLESQYHQELKSISQTLAQIGSQVSDQDDWSQKADKVLQEDRKLLYRLQQIISAQAEDFTNVYRALDEQKTSISEVASSLENIKDITNSNNEIDLDKFVSWDGLERKLATGINQLQEDFSRQIDQVSGKINGIVSEVLEKQRADFDSSATLDQFKSALSYFEEILNNQHDKLTEQLSKVETDVRDVYQSVDSRLREQKVQMDQDLSYRLANYKQANRPARKFDKPNFADRNIGAKINKLVTSPSFNPLDYAPFFYRNYRIFLGFFGIGKYIVHSSDNVLTPTMEPGKCWPIKGSRANLGISLPTDVELDSVGVEHIFHKSAIDPSTAPRLVSFWVEIPDPAKRQELEQLLGHSPQKNVGLPSSYVEVVSFEYNVFADEPLQVFELPLAVRHQKLRAKNVAFHFEENWGHPAASCIYRLLAFGNPSRASAEIGQDQTPGTQPKALETSYEQQEVGDEAGFGDDDALA</sequence>
<dbReference type="Gene3D" id="2.60.120.260">
    <property type="entry name" value="Galactose-binding domain-like"/>
    <property type="match status" value="1"/>
</dbReference>
<feature type="compositionally biased region" description="Acidic residues" evidence="5">
    <location>
        <begin position="924"/>
        <end position="938"/>
    </location>
</feature>
<feature type="region of interest" description="Disordered" evidence="5">
    <location>
        <begin position="272"/>
        <end position="311"/>
    </location>
</feature>
<evidence type="ECO:0000256" key="4">
    <source>
        <dbReference type="ARBA" id="ARBA00023136"/>
    </source>
</evidence>
<dbReference type="RefSeq" id="XP_018733987.1">
    <property type="nucleotide sequence ID" value="XM_018881393.1"/>
</dbReference>
<dbReference type="InterPro" id="IPR045119">
    <property type="entry name" value="SUN1-5"/>
</dbReference>
<dbReference type="KEGG" id="slb:AWJ20_4327"/>
<feature type="region of interest" description="Disordered" evidence="5">
    <location>
        <begin position="900"/>
        <end position="938"/>
    </location>
</feature>